<dbReference type="AlphaFoldDB" id="A0A6J4VIU7"/>
<dbReference type="EMBL" id="CADCWL010000199">
    <property type="protein sequence ID" value="CAA9577572.1"/>
    <property type="molecule type" value="Genomic_DNA"/>
</dbReference>
<feature type="non-terminal residue" evidence="2">
    <location>
        <position position="1"/>
    </location>
</feature>
<evidence type="ECO:0000313" key="2">
    <source>
        <dbReference type="EMBL" id="CAA9577572.1"/>
    </source>
</evidence>
<name>A0A6J4VIU7_9BACT</name>
<reference evidence="2" key="1">
    <citation type="submission" date="2020-02" db="EMBL/GenBank/DDBJ databases">
        <authorList>
            <person name="Meier V. D."/>
        </authorList>
    </citation>
    <scope>NUCLEOTIDE SEQUENCE</scope>
    <source>
        <strain evidence="2">AVDCRST_MAG19</strain>
    </source>
</reference>
<feature type="non-terminal residue" evidence="2">
    <location>
        <position position="124"/>
    </location>
</feature>
<feature type="compositionally biased region" description="Low complexity" evidence="1">
    <location>
        <begin position="102"/>
        <end position="114"/>
    </location>
</feature>
<accession>A0A6J4VIU7</accession>
<feature type="region of interest" description="Disordered" evidence="1">
    <location>
        <begin position="1"/>
        <end position="124"/>
    </location>
</feature>
<evidence type="ECO:0000256" key="1">
    <source>
        <dbReference type="SAM" id="MobiDB-lite"/>
    </source>
</evidence>
<organism evidence="2">
    <name type="scientific">uncultured Thermomicrobiales bacterium</name>
    <dbReference type="NCBI Taxonomy" id="1645740"/>
    <lineage>
        <taxon>Bacteria</taxon>
        <taxon>Pseudomonadati</taxon>
        <taxon>Thermomicrobiota</taxon>
        <taxon>Thermomicrobia</taxon>
        <taxon>Thermomicrobiales</taxon>
        <taxon>environmental samples</taxon>
    </lineage>
</organism>
<gene>
    <name evidence="2" type="ORF">AVDCRST_MAG19-3546</name>
</gene>
<sequence length="124" mass="13261">CSPERSQNSWRAPVSPSSATDGCETRGRAPNSVLLTTRSCGRQPRKRPLCVRTDARATLSGARLHPMQSSRRARPLPTRDAAPIPHSARGRHATAGRDFLAPPSRSSPTDSRPLPASPRGGHGP</sequence>
<proteinExistence type="predicted"/>
<feature type="compositionally biased region" description="Polar residues" evidence="1">
    <location>
        <begin position="1"/>
        <end position="20"/>
    </location>
</feature>
<protein>
    <submittedName>
        <fullName evidence="2">Uncharacterized protein</fullName>
    </submittedName>
</protein>